<dbReference type="InterPro" id="IPR015421">
    <property type="entry name" value="PyrdxlP-dep_Trfase_major"/>
</dbReference>
<comment type="caution">
    <text evidence="2">The sequence shown here is derived from an EMBL/GenBank/DDBJ whole genome shotgun (WGS) entry which is preliminary data.</text>
</comment>
<proteinExistence type="predicted"/>
<dbReference type="AlphaFoldDB" id="X1GNJ1"/>
<dbReference type="InterPro" id="IPR015424">
    <property type="entry name" value="PyrdxlP-dep_Trfase"/>
</dbReference>
<sequence length="341" mass="37976">SVIESTQFILGLEVETFEAEIAAYCQTKFAIGVASGTDALQLALLSCDIKPGDEVITTPFTFIATAEAITQCGAIPVFVDIDPRTYNINPTKIETRVTERTKAILPVHLYGQPADMDPILELGKKYNLKIIEDCAQALGAKYKGKKAGSLGNVGCLSFFPSKVLGAYGDGGMVVTNNPEIAEKVAMLRNHGCKQKYYHLMPGFSSRLDELQAAILRVKLTHLDDWIELRRQKASLYSQLFDQIDGIQPPYVATDSYHIFNYYTIRLHNGKLNRDNLQEYLHAQGIATTIYYPLSLHLQQVYKSLGYKLGDFPENEKAQEEVLSLPIYPELGDDKIEEIAKA</sequence>
<feature type="non-terminal residue" evidence="2">
    <location>
        <position position="1"/>
    </location>
</feature>
<dbReference type="PANTHER" id="PTHR30244:SF36">
    <property type="entry name" value="3-OXO-GLUCOSE-6-PHOSPHATE:GLUTAMATE AMINOTRANSFERASE"/>
    <property type="match status" value="1"/>
</dbReference>
<dbReference type="FunFam" id="3.40.640.10:FF:000089">
    <property type="entry name" value="Aminotransferase, DegT/DnrJ/EryC1/StrS family"/>
    <property type="match status" value="1"/>
</dbReference>
<evidence type="ECO:0000313" key="2">
    <source>
        <dbReference type="EMBL" id="GAH34563.1"/>
    </source>
</evidence>
<dbReference type="GO" id="GO:0008483">
    <property type="term" value="F:transaminase activity"/>
    <property type="evidence" value="ECO:0007669"/>
    <property type="project" value="TreeGrafter"/>
</dbReference>
<keyword evidence="1" id="KW-0663">Pyridoxal phosphate</keyword>
<evidence type="ECO:0000256" key="1">
    <source>
        <dbReference type="ARBA" id="ARBA00022898"/>
    </source>
</evidence>
<dbReference type="GO" id="GO:0030170">
    <property type="term" value="F:pyridoxal phosphate binding"/>
    <property type="evidence" value="ECO:0007669"/>
    <property type="project" value="UniProtKB-ARBA"/>
</dbReference>
<evidence type="ECO:0008006" key="3">
    <source>
        <dbReference type="Google" id="ProtNLM"/>
    </source>
</evidence>
<dbReference type="Pfam" id="PF01041">
    <property type="entry name" value="DegT_DnrJ_EryC1"/>
    <property type="match status" value="1"/>
</dbReference>
<reference evidence="2" key="1">
    <citation type="journal article" date="2014" name="Front. Microbiol.">
        <title>High frequency of phylogenetically diverse reductive dehalogenase-homologous genes in deep subseafloor sedimentary metagenomes.</title>
        <authorList>
            <person name="Kawai M."/>
            <person name="Futagami T."/>
            <person name="Toyoda A."/>
            <person name="Takaki Y."/>
            <person name="Nishi S."/>
            <person name="Hori S."/>
            <person name="Arai W."/>
            <person name="Tsubouchi T."/>
            <person name="Morono Y."/>
            <person name="Uchiyama I."/>
            <person name="Ito T."/>
            <person name="Fujiyama A."/>
            <person name="Inagaki F."/>
            <person name="Takami H."/>
        </authorList>
    </citation>
    <scope>NUCLEOTIDE SEQUENCE</scope>
    <source>
        <strain evidence="2">Expedition CK06-06</strain>
    </source>
</reference>
<dbReference type="PIRSF" id="PIRSF000390">
    <property type="entry name" value="PLP_StrS"/>
    <property type="match status" value="1"/>
</dbReference>
<feature type="non-terminal residue" evidence="2">
    <location>
        <position position="341"/>
    </location>
</feature>
<name>X1GNJ1_9ZZZZ</name>
<dbReference type="GO" id="GO:0000271">
    <property type="term" value="P:polysaccharide biosynthetic process"/>
    <property type="evidence" value="ECO:0007669"/>
    <property type="project" value="TreeGrafter"/>
</dbReference>
<organism evidence="2">
    <name type="scientific">marine sediment metagenome</name>
    <dbReference type="NCBI Taxonomy" id="412755"/>
    <lineage>
        <taxon>unclassified sequences</taxon>
        <taxon>metagenomes</taxon>
        <taxon>ecological metagenomes</taxon>
    </lineage>
</organism>
<gene>
    <name evidence="2" type="ORF">S03H2_17889</name>
</gene>
<dbReference type="PANTHER" id="PTHR30244">
    <property type="entry name" value="TRANSAMINASE"/>
    <property type="match status" value="1"/>
</dbReference>
<dbReference type="EMBL" id="BARU01009253">
    <property type="protein sequence ID" value="GAH34563.1"/>
    <property type="molecule type" value="Genomic_DNA"/>
</dbReference>
<dbReference type="InterPro" id="IPR000653">
    <property type="entry name" value="DegT/StrS_aminotransferase"/>
</dbReference>
<protein>
    <recommendedName>
        <fullName evidence="3">Transcriptional regulator</fullName>
    </recommendedName>
</protein>
<dbReference type="CDD" id="cd00616">
    <property type="entry name" value="AHBA_syn"/>
    <property type="match status" value="1"/>
</dbReference>
<dbReference type="Gene3D" id="3.40.640.10">
    <property type="entry name" value="Type I PLP-dependent aspartate aminotransferase-like (Major domain)"/>
    <property type="match status" value="1"/>
</dbReference>
<dbReference type="SUPFAM" id="SSF53383">
    <property type="entry name" value="PLP-dependent transferases"/>
    <property type="match status" value="1"/>
</dbReference>
<accession>X1GNJ1</accession>